<evidence type="ECO:0000256" key="11">
    <source>
        <dbReference type="ARBA" id="ARBA00022777"/>
    </source>
</evidence>
<dbReference type="InterPro" id="IPR011102">
    <property type="entry name" value="Sig_transdc_His_kinase_HWE"/>
</dbReference>
<dbReference type="InterPro" id="IPR036890">
    <property type="entry name" value="HATPase_C_sf"/>
</dbReference>
<evidence type="ECO:0000259" key="16">
    <source>
        <dbReference type="PROSITE" id="PS50112"/>
    </source>
</evidence>
<dbReference type="Pfam" id="PF07536">
    <property type="entry name" value="HWE_HK"/>
    <property type="match status" value="1"/>
</dbReference>
<dbReference type="SUPFAM" id="SSF55785">
    <property type="entry name" value="PYP-like sensor domain (PAS domain)"/>
    <property type="match status" value="1"/>
</dbReference>
<keyword evidence="4" id="KW-0597">Phosphoprotein</keyword>
<keyword evidence="19" id="KW-1185">Reference proteome</keyword>
<dbReference type="EMBL" id="FWFU01000002">
    <property type="protein sequence ID" value="SLN32448.1"/>
    <property type="molecule type" value="Genomic_DNA"/>
</dbReference>
<keyword evidence="10" id="KW-0547">Nucleotide-binding</keyword>
<accession>A0A1X6YW05</accession>
<keyword evidence="3" id="KW-0600">Photoreceptor protein</keyword>
<dbReference type="AlphaFoldDB" id="A0A1X6YW05"/>
<evidence type="ECO:0000256" key="9">
    <source>
        <dbReference type="ARBA" id="ARBA00022737"/>
    </source>
</evidence>
<dbReference type="Proteomes" id="UP000193207">
    <property type="component" value="Unassembled WGS sequence"/>
</dbReference>
<dbReference type="Gene3D" id="3.30.450.20">
    <property type="entry name" value="PAS domain"/>
    <property type="match status" value="1"/>
</dbReference>
<dbReference type="GO" id="GO:0004673">
    <property type="term" value="F:protein histidine kinase activity"/>
    <property type="evidence" value="ECO:0007669"/>
    <property type="project" value="UniProtKB-EC"/>
</dbReference>
<evidence type="ECO:0000256" key="12">
    <source>
        <dbReference type="ARBA" id="ARBA00022840"/>
    </source>
</evidence>
<proteinExistence type="predicted"/>
<dbReference type="EC" id="2.7.13.3" evidence="2"/>
<keyword evidence="7" id="KW-0288">FMN</keyword>
<evidence type="ECO:0000256" key="15">
    <source>
        <dbReference type="ARBA" id="ARBA00023170"/>
    </source>
</evidence>
<evidence type="ECO:0000256" key="1">
    <source>
        <dbReference type="ARBA" id="ARBA00000085"/>
    </source>
</evidence>
<dbReference type="Gene3D" id="3.30.565.10">
    <property type="entry name" value="Histidine kinase-like ATPase, C-terminal domain"/>
    <property type="match status" value="1"/>
</dbReference>
<evidence type="ECO:0000256" key="8">
    <source>
        <dbReference type="ARBA" id="ARBA00022679"/>
    </source>
</evidence>
<keyword evidence="12" id="KW-0067">ATP-binding</keyword>
<comment type="catalytic activity">
    <reaction evidence="1">
        <text>ATP + protein L-histidine = ADP + protein N-phospho-L-histidine.</text>
        <dbReference type="EC" id="2.7.13.3"/>
    </reaction>
</comment>
<keyword evidence="6" id="KW-0285">Flavoprotein</keyword>
<keyword evidence="5" id="KW-0716">Sensory transduction</keyword>
<evidence type="ECO:0000256" key="2">
    <source>
        <dbReference type="ARBA" id="ARBA00012438"/>
    </source>
</evidence>
<reference evidence="18 19" key="1">
    <citation type="submission" date="2017-03" db="EMBL/GenBank/DDBJ databases">
        <authorList>
            <person name="Afonso C.L."/>
            <person name="Miller P.J."/>
            <person name="Scott M.A."/>
            <person name="Spackman E."/>
            <person name="Goraichik I."/>
            <person name="Dimitrov K.M."/>
            <person name="Suarez D.L."/>
            <person name="Swayne D.E."/>
        </authorList>
    </citation>
    <scope>NUCLEOTIDE SEQUENCE [LARGE SCALE GENOMIC DNA]</scope>
    <source>
        <strain evidence="18 19">CECT 8110</strain>
    </source>
</reference>
<dbReference type="InterPro" id="IPR000700">
    <property type="entry name" value="PAS-assoc_C"/>
</dbReference>
<dbReference type="SMART" id="SM00086">
    <property type="entry name" value="PAC"/>
    <property type="match status" value="1"/>
</dbReference>
<evidence type="ECO:0000256" key="7">
    <source>
        <dbReference type="ARBA" id="ARBA00022643"/>
    </source>
</evidence>
<gene>
    <name evidence="18" type="ORF">ROH8110_01553</name>
</gene>
<dbReference type="SMART" id="SM00091">
    <property type="entry name" value="PAS"/>
    <property type="match status" value="1"/>
</dbReference>
<feature type="domain" description="PAC" evidence="17">
    <location>
        <begin position="80"/>
        <end position="132"/>
    </location>
</feature>
<dbReference type="NCBIfam" id="TIGR00229">
    <property type="entry name" value="sensory_box"/>
    <property type="match status" value="1"/>
</dbReference>
<evidence type="ECO:0000256" key="13">
    <source>
        <dbReference type="ARBA" id="ARBA00022991"/>
    </source>
</evidence>
<keyword evidence="13" id="KW-0157">Chromophore</keyword>
<evidence type="ECO:0000313" key="18">
    <source>
        <dbReference type="EMBL" id="SLN32448.1"/>
    </source>
</evidence>
<evidence type="ECO:0000259" key="17">
    <source>
        <dbReference type="PROSITE" id="PS50113"/>
    </source>
</evidence>
<dbReference type="Pfam" id="PF00989">
    <property type="entry name" value="PAS"/>
    <property type="match status" value="1"/>
</dbReference>
<evidence type="ECO:0000256" key="4">
    <source>
        <dbReference type="ARBA" id="ARBA00022553"/>
    </source>
</evidence>
<dbReference type="GO" id="GO:0006355">
    <property type="term" value="P:regulation of DNA-templated transcription"/>
    <property type="evidence" value="ECO:0007669"/>
    <property type="project" value="InterPro"/>
</dbReference>
<organism evidence="18 19">
    <name type="scientific">Roseovarius halotolerans</name>
    <dbReference type="NCBI Taxonomy" id="505353"/>
    <lineage>
        <taxon>Bacteria</taxon>
        <taxon>Pseudomonadati</taxon>
        <taxon>Pseudomonadota</taxon>
        <taxon>Alphaproteobacteria</taxon>
        <taxon>Rhodobacterales</taxon>
        <taxon>Roseobacteraceae</taxon>
        <taxon>Roseovarius</taxon>
    </lineage>
</organism>
<feature type="domain" description="PAS" evidence="16">
    <location>
        <begin position="7"/>
        <end position="76"/>
    </location>
</feature>
<dbReference type="PROSITE" id="PS50112">
    <property type="entry name" value="PAS"/>
    <property type="match status" value="1"/>
</dbReference>
<keyword evidence="14" id="KW-0843">Virulence</keyword>
<protein>
    <recommendedName>
        <fullName evidence="2">histidine kinase</fullName>
        <ecNumber evidence="2">2.7.13.3</ecNumber>
    </recommendedName>
</protein>
<name>A0A1X6YW05_9RHOB</name>
<dbReference type="SMART" id="SM00911">
    <property type="entry name" value="HWE_HK"/>
    <property type="match status" value="1"/>
</dbReference>
<dbReference type="PANTHER" id="PTHR41523">
    <property type="entry name" value="TWO-COMPONENT SYSTEM SENSOR PROTEIN"/>
    <property type="match status" value="1"/>
</dbReference>
<dbReference type="CDD" id="cd00130">
    <property type="entry name" value="PAS"/>
    <property type="match status" value="1"/>
</dbReference>
<keyword evidence="15" id="KW-0675">Receptor</keyword>
<dbReference type="InterPro" id="IPR001610">
    <property type="entry name" value="PAC"/>
</dbReference>
<dbReference type="PROSITE" id="PS50113">
    <property type="entry name" value="PAC"/>
    <property type="match status" value="1"/>
</dbReference>
<evidence type="ECO:0000256" key="3">
    <source>
        <dbReference type="ARBA" id="ARBA00022543"/>
    </source>
</evidence>
<keyword evidence="8 18" id="KW-0808">Transferase</keyword>
<dbReference type="GO" id="GO:0009881">
    <property type="term" value="F:photoreceptor activity"/>
    <property type="evidence" value="ECO:0007669"/>
    <property type="project" value="UniProtKB-KW"/>
</dbReference>
<keyword evidence="9" id="KW-0677">Repeat</keyword>
<dbReference type="InterPro" id="IPR013767">
    <property type="entry name" value="PAS_fold"/>
</dbReference>
<dbReference type="RefSeq" id="WP_170156494.1">
    <property type="nucleotide sequence ID" value="NZ_FWFU01000002.1"/>
</dbReference>
<evidence type="ECO:0000256" key="14">
    <source>
        <dbReference type="ARBA" id="ARBA00023026"/>
    </source>
</evidence>
<sequence length="334" mass="35953">MHRSESLQQHLAAIVEGSSDAIITKSLDSIILSWNPAAQQLFGYAADEVIGQHITIIFPDDLKDEEADLIARLQRGEQIAHFETTRRRKDGTLVPISLTVSPVRDSAGRVIGASSIARDISLQKEAEERQHLLLSEMRHRVGNAYALAGGLLAVTARQTHSVPDLVSAMRDRLNALASVHTLALSAPTDAAPESKRLENILALILEPFTGDAPVELDLPDLPVCSAAITPLTLVIYELATNAVKYGGLSECGGGLIIRAECQLERLKIRWTERFDGCSSLSQPHVEGFGTRMCHSTVESSLGGSFSRAFSSEGMTATLDLDLNIVAGPLAQSAE</sequence>
<dbReference type="GO" id="GO:0005524">
    <property type="term" value="F:ATP binding"/>
    <property type="evidence" value="ECO:0007669"/>
    <property type="project" value="UniProtKB-KW"/>
</dbReference>
<dbReference type="PANTHER" id="PTHR41523:SF8">
    <property type="entry name" value="ETHYLENE RESPONSE SENSOR PROTEIN"/>
    <property type="match status" value="1"/>
</dbReference>
<evidence type="ECO:0000256" key="5">
    <source>
        <dbReference type="ARBA" id="ARBA00022606"/>
    </source>
</evidence>
<dbReference type="InterPro" id="IPR000014">
    <property type="entry name" value="PAS"/>
</dbReference>
<evidence type="ECO:0000313" key="19">
    <source>
        <dbReference type="Proteomes" id="UP000193207"/>
    </source>
</evidence>
<evidence type="ECO:0000256" key="10">
    <source>
        <dbReference type="ARBA" id="ARBA00022741"/>
    </source>
</evidence>
<dbReference type="InterPro" id="IPR035965">
    <property type="entry name" value="PAS-like_dom_sf"/>
</dbReference>
<evidence type="ECO:0000256" key="6">
    <source>
        <dbReference type="ARBA" id="ARBA00022630"/>
    </source>
</evidence>
<keyword evidence="11 18" id="KW-0418">Kinase</keyword>